<dbReference type="Proteomes" id="UP001138768">
    <property type="component" value="Unassembled WGS sequence"/>
</dbReference>
<accession>A0A9X1B5D2</accession>
<dbReference type="InterPro" id="IPR012547">
    <property type="entry name" value="PDDEXK_9"/>
</dbReference>
<sequence>MEFPYGLADYRALIKERYLYIDRTDRIPLIEQAGRQLILLRPRRFGKTLWLSLLENYYDLARADEFDELFGHLAIGKNPTPKRNQYFILKWDFSSVSPQGDAETIKDNLHGHINVQIRNFCLRYKHHLSAEVKLHPTNAALSLESLVAVTQDAGHPLYLLIDEYDNFANEVMMSRQQGARDRYEALLYGEGALKSLFKTVKAISAGMGLERVFITGVSPIAMSDVSSAYNVAENISADPALNDLCGFRETEVATIVQNVADSCSLTAVEADQAMEMMQVFYNGYRFSREAQERIYNPTLAIYFLKHLQRHCRYPRKLLDENLATDRLKLDYVSRLPGGPEILSQVLDREQPLAIAELSERFGVADILNASRDGVTTATLLFYLGMLTLSTEVTEQGETTLNVPNLTAKDLYLERLRELHLGSGEDSDEIRAVTKPLYSQGDLQPLCAFIERKRLQLFDNRDYASANELTIKTVFLMLLAGNLFYILDSETELARGYADLTMIVRPDMRQYQLLDILIEFKYLSLERLKLSGRQLREMPQEALEQLPEVARQRHQAEAALTEYRTALENKYAGALRLRCFSVVTLGFERLLWAKY</sequence>
<feature type="domain" description="AAA-ATPase-like" evidence="1">
    <location>
        <begin position="4"/>
        <end position="225"/>
    </location>
</feature>
<evidence type="ECO:0000259" key="1">
    <source>
        <dbReference type="Pfam" id="PF09820"/>
    </source>
</evidence>
<comment type="caution">
    <text evidence="2">The sequence shown here is derived from an EMBL/GenBank/DDBJ whole genome shotgun (WGS) entry which is preliminary data.</text>
</comment>
<proteinExistence type="predicted"/>
<evidence type="ECO:0000313" key="3">
    <source>
        <dbReference type="Proteomes" id="UP001138768"/>
    </source>
</evidence>
<gene>
    <name evidence="2" type="ORF">CKO42_18530</name>
</gene>
<dbReference type="InterPro" id="IPR018631">
    <property type="entry name" value="AAA-ATPase-like_dom"/>
</dbReference>
<dbReference type="Pfam" id="PF09820">
    <property type="entry name" value="AAA-ATPase_like"/>
    <property type="match status" value="1"/>
</dbReference>
<organism evidence="2 3">
    <name type="scientific">Lamprobacter modestohalophilus</name>
    <dbReference type="NCBI Taxonomy" id="1064514"/>
    <lineage>
        <taxon>Bacteria</taxon>
        <taxon>Pseudomonadati</taxon>
        <taxon>Pseudomonadota</taxon>
        <taxon>Gammaproteobacteria</taxon>
        <taxon>Chromatiales</taxon>
        <taxon>Chromatiaceae</taxon>
        <taxon>Lamprobacter</taxon>
    </lineage>
</organism>
<protein>
    <recommendedName>
        <fullName evidence="1">AAA-ATPase-like domain-containing protein</fullName>
    </recommendedName>
</protein>
<dbReference type="EMBL" id="NRRY01000039">
    <property type="protein sequence ID" value="MBK1620400.1"/>
    <property type="molecule type" value="Genomic_DNA"/>
</dbReference>
<reference evidence="2 3" key="1">
    <citation type="journal article" date="2020" name="Microorganisms">
        <title>Osmotic Adaptation and Compatible Solute Biosynthesis of Phototrophic Bacteria as Revealed from Genome Analyses.</title>
        <authorList>
            <person name="Imhoff J.F."/>
            <person name="Rahn T."/>
            <person name="Kunzel S."/>
            <person name="Keller A."/>
            <person name="Neulinger S.C."/>
        </authorList>
    </citation>
    <scope>NUCLEOTIDE SEQUENCE [LARGE SCALE GENOMIC DNA]</scope>
    <source>
        <strain evidence="2 3">DSM 25653</strain>
    </source>
</reference>
<dbReference type="AlphaFoldDB" id="A0A9X1B5D2"/>
<dbReference type="PANTHER" id="PTHR34825">
    <property type="entry name" value="CONSERVED PROTEIN, WITH A WEAK D-GALACTARATE DEHYDRATASE/ALTRONATE HYDROLASE DOMAIN"/>
    <property type="match status" value="1"/>
</dbReference>
<name>A0A9X1B5D2_9GAMM</name>
<keyword evidence="3" id="KW-1185">Reference proteome</keyword>
<dbReference type="PANTHER" id="PTHR34825:SF2">
    <property type="entry name" value="AAA-ATPASE-LIKE DOMAIN-CONTAINING PROTEIN"/>
    <property type="match status" value="1"/>
</dbReference>
<dbReference type="Pfam" id="PF08011">
    <property type="entry name" value="PDDEXK_9"/>
    <property type="match status" value="1"/>
</dbReference>
<evidence type="ECO:0000313" key="2">
    <source>
        <dbReference type="EMBL" id="MBK1620400.1"/>
    </source>
</evidence>